<dbReference type="EMBL" id="SLZQ01000001">
    <property type="protein sequence ID" value="TCS39360.1"/>
    <property type="molecule type" value="Genomic_DNA"/>
</dbReference>
<protein>
    <submittedName>
        <fullName evidence="2">Pimeloyl-ACP methyl ester carboxylesterase</fullName>
    </submittedName>
</protein>
<dbReference type="PRINTS" id="PR00412">
    <property type="entry name" value="EPOXHYDRLASE"/>
</dbReference>
<dbReference type="GO" id="GO:0003824">
    <property type="term" value="F:catalytic activity"/>
    <property type="evidence" value="ECO:0007669"/>
    <property type="project" value="InterPro"/>
</dbReference>
<feature type="domain" description="AB hydrolase-1" evidence="1">
    <location>
        <begin position="28"/>
        <end position="265"/>
    </location>
</feature>
<organism evidence="2 3">
    <name type="scientific">Paucimonas lemoignei</name>
    <name type="common">Pseudomonas lemoignei</name>
    <dbReference type="NCBI Taxonomy" id="29443"/>
    <lineage>
        <taxon>Bacteria</taxon>
        <taxon>Pseudomonadati</taxon>
        <taxon>Pseudomonadota</taxon>
        <taxon>Betaproteobacteria</taxon>
        <taxon>Burkholderiales</taxon>
        <taxon>Burkholderiaceae</taxon>
        <taxon>Paucimonas</taxon>
    </lineage>
</organism>
<dbReference type="Pfam" id="PF00561">
    <property type="entry name" value="Abhydrolase_1"/>
    <property type="match status" value="1"/>
</dbReference>
<dbReference type="Proteomes" id="UP000295382">
    <property type="component" value="Unassembled WGS sequence"/>
</dbReference>
<keyword evidence="3" id="KW-1185">Reference proteome</keyword>
<reference evidence="2 3" key="1">
    <citation type="submission" date="2019-03" db="EMBL/GenBank/DDBJ databases">
        <title>Genomic Encyclopedia of Type Strains, Phase IV (KMG-IV): sequencing the most valuable type-strain genomes for metagenomic binning, comparative biology and taxonomic classification.</title>
        <authorList>
            <person name="Goeker M."/>
        </authorList>
    </citation>
    <scope>NUCLEOTIDE SEQUENCE [LARGE SCALE GENOMIC DNA]</scope>
    <source>
        <strain evidence="2 3">DSM 7445</strain>
    </source>
</reference>
<name>A0A4V2UJA8_PAULE</name>
<dbReference type="OrthoDB" id="9780765at2"/>
<dbReference type="PANTHER" id="PTHR43194">
    <property type="entry name" value="HYDROLASE ALPHA/BETA FOLD FAMILY"/>
    <property type="match status" value="1"/>
</dbReference>
<evidence type="ECO:0000313" key="2">
    <source>
        <dbReference type="EMBL" id="TCS39360.1"/>
    </source>
</evidence>
<proteinExistence type="predicted"/>
<accession>A0A4V2UJA8</accession>
<dbReference type="SUPFAM" id="SSF53474">
    <property type="entry name" value="alpha/beta-Hydrolases"/>
    <property type="match status" value="1"/>
</dbReference>
<dbReference type="InterPro" id="IPR029058">
    <property type="entry name" value="AB_hydrolase_fold"/>
</dbReference>
<evidence type="ECO:0000259" key="1">
    <source>
        <dbReference type="Pfam" id="PF00561"/>
    </source>
</evidence>
<gene>
    <name evidence="2" type="ORF">EDC30_101316</name>
</gene>
<comment type="caution">
    <text evidence="2">The sequence shown here is derived from an EMBL/GenBank/DDBJ whole genome shotgun (WGS) entry which is preliminary data.</text>
</comment>
<sequence length="277" mass="31572">MTRNAGTPEHFIADDGMRIPLHIAGSGPALVILHGWTGRWQDWQTILKRLQERFTCYVWEARPYQAAATNATLERMARDVQNLLDAFELERPVLMGHSMGGLTSWEYIRQFGDQRLSRLCIIDQSPRLLTSADWNLGLYGRYTEEDNEAFIADLRRNFADTAIDKLIKRSRDGITDNPAVAAMLEARRQAFRTFAAEPWIVAWQSLSTNDYRDVLPAISVPTLLIYGDASRFYGTRVAEYVHANISDSVLKLYPNAGHSPQFENPETFVNHFIEFAS</sequence>
<dbReference type="AlphaFoldDB" id="A0A4V2UJA8"/>
<dbReference type="PANTHER" id="PTHR43194:SF5">
    <property type="entry name" value="PIMELOYL-[ACYL-CARRIER PROTEIN] METHYL ESTER ESTERASE"/>
    <property type="match status" value="1"/>
</dbReference>
<dbReference type="Gene3D" id="3.40.50.1820">
    <property type="entry name" value="alpha/beta hydrolase"/>
    <property type="match status" value="1"/>
</dbReference>
<dbReference type="InterPro" id="IPR000073">
    <property type="entry name" value="AB_hydrolase_1"/>
</dbReference>
<dbReference type="InterPro" id="IPR000639">
    <property type="entry name" value="Epox_hydrolase-like"/>
</dbReference>
<evidence type="ECO:0000313" key="3">
    <source>
        <dbReference type="Proteomes" id="UP000295382"/>
    </source>
</evidence>
<dbReference type="RefSeq" id="WP_132256644.1">
    <property type="nucleotide sequence ID" value="NZ_SLZQ01000001.1"/>
</dbReference>
<dbReference type="InterPro" id="IPR050228">
    <property type="entry name" value="Carboxylesterase_BioH"/>
</dbReference>